<feature type="domain" description="Ubiquitin-like" evidence="2">
    <location>
        <begin position="1"/>
        <end position="73"/>
    </location>
</feature>
<reference evidence="3 4" key="1">
    <citation type="journal article" date="2014" name="BMC Genomics">
        <title>Nucleomorph and plastid genome sequences of the chlorarachniophyte Lotharella oceanica: convergent reductive evolution and frequent recombination in nucleomorph-bearing algae.</title>
        <authorList>
            <person name="Tanifuji G."/>
            <person name="Onodera N.T."/>
            <person name="Brown M.W."/>
            <person name="Curtis B.A."/>
            <person name="Roger A.J."/>
            <person name="Ka-Shu Wong G."/>
            <person name="Melkonian M."/>
            <person name="Archibald J.M."/>
        </authorList>
    </citation>
    <scope>NUCLEOTIDE SEQUENCE [LARGE SCALE GENOMIC DNA]</scope>
    <source>
        <strain evidence="3 4">CCMP622</strain>
    </source>
</reference>
<dbReference type="PANTHER" id="PTHR13042">
    <property type="entry name" value="UBIQUITIN-LIKE PROTEIN 5"/>
    <property type="match status" value="1"/>
</dbReference>
<keyword evidence="3" id="KW-0542">Nucleomorph</keyword>
<protein>
    <submittedName>
        <fullName evidence="3">Ubiquitin-like protein modifier</fullName>
    </submittedName>
</protein>
<dbReference type="EMBL" id="CP006627">
    <property type="protein sequence ID" value="AIB09613.1"/>
    <property type="molecule type" value="Genomic_DNA"/>
</dbReference>
<gene>
    <name evidence="3" type="primary">hub1</name>
    <name evidence="3" type="ORF">M951_chr1133</name>
</gene>
<dbReference type="PROSITE" id="PS50053">
    <property type="entry name" value="UBIQUITIN_2"/>
    <property type="match status" value="1"/>
</dbReference>
<proteinExistence type="predicted"/>
<dbReference type="InterPro" id="IPR000626">
    <property type="entry name" value="Ubiquitin-like_dom"/>
</dbReference>
<dbReference type="InterPro" id="IPR029071">
    <property type="entry name" value="Ubiquitin-like_domsf"/>
</dbReference>
<geneLocation type="nucleomorph" evidence="3"/>
<sequence length="73" mass="8647">MLLRFSNAKKFHMVWMPCKPEDSILKIKKMLSKHTGTDYKKIKLFKNNNTLMNNMTLKDYEIHDGASLEFLII</sequence>
<keyword evidence="1" id="KW-0833">Ubl conjugation pathway</keyword>
<dbReference type="Proteomes" id="UP000243670">
    <property type="component" value="Nucleomorph 1"/>
</dbReference>
<evidence type="ECO:0000313" key="4">
    <source>
        <dbReference type="Proteomes" id="UP000243670"/>
    </source>
</evidence>
<dbReference type="SUPFAM" id="SSF54236">
    <property type="entry name" value="Ubiquitin-like"/>
    <property type="match status" value="1"/>
</dbReference>
<dbReference type="Pfam" id="PF00240">
    <property type="entry name" value="ubiquitin"/>
    <property type="match status" value="1"/>
</dbReference>
<dbReference type="InterPro" id="IPR039732">
    <property type="entry name" value="Hub1/Ubl5"/>
</dbReference>
<evidence type="ECO:0000256" key="1">
    <source>
        <dbReference type="ARBA" id="ARBA00022786"/>
    </source>
</evidence>
<accession>A0A060DFJ4</accession>
<dbReference type="Gene3D" id="3.10.20.90">
    <property type="entry name" value="Phosphatidylinositol 3-kinase Catalytic Subunit, Chain A, domain 1"/>
    <property type="match status" value="1"/>
</dbReference>
<evidence type="ECO:0000313" key="3">
    <source>
        <dbReference type="EMBL" id="AIB09613.1"/>
    </source>
</evidence>
<dbReference type="AlphaFoldDB" id="A0A060DFJ4"/>
<evidence type="ECO:0000259" key="2">
    <source>
        <dbReference type="PROSITE" id="PS50053"/>
    </source>
</evidence>
<name>A0A060DFJ4_9EUKA</name>
<organism evidence="3 4">
    <name type="scientific">Lotharella oceanica</name>
    <dbReference type="NCBI Taxonomy" id="641309"/>
    <lineage>
        <taxon>Eukaryota</taxon>
        <taxon>Sar</taxon>
        <taxon>Rhizaria</taxon>
        <taxon>Cercozoa</taxon>
        <taxon>Chlorarachniophyceae</taxon>
        <taxon>Lotharella</taxon>
    </lineage>
</organism>